<keyword evidence="2" id="KW-0045">Antibiotic biosynthesis</keyword>
<keyword evidence="3" id="KW-0732">Signal</keyword>
<dbReference type="SUPFAM" id="SSF51197">
    <property type="entry name" value="Clavaminate synthase-like"/>
    <property type="match status" value="1"/>
</dbReference>
<dbReference type="Gene3D" id="3.60.130.10">
    <property type="entry name" value="Clavaminate synthase-like"/>
    <property type="match status" value="1"/>
</dbReference>
<organism evidence="5 6">
    <name type="scientific">Prymnesium parvum</name>
    <name type="common">Toxic golden alga</name>
    <dbReference type="NCBI Taxonomy" id="97485"/>
    <lineage>
        <taxon>Eukaryota</taxon>
        <taxon>Haptista</taxon>
        <taxon>Haptophyta</taxon>
        <taxon>Prymnesiophyceae</taxon>
        <taxon>Prymnesiales</taxon>
        <taxon>Prymnesiaceae</taxon>
        <taxon>Prymnesium</taxon>
    </lineage>
</organism>
<feature type="signal peptide" evidence="3">
    <location>
        <begin position="1"/>
        <end position="16"/>
    </location>
</feature>
<dbReference type="GO" id="GO:0017000">
    <property type="term" value="P:antibiotic biosynthetic process"/>
    <property type="evidence" value="ECO:0007669"/>
    <property type="project" value="UniProtKB-KW"/>
</dbReference>
<proteinExistence type="predicted"/>
<gene>
    <name evidence="5" type="ORF">AB1Y20_012517</name>
</gene>
<accession>A0AB34IL20</accession>
<dbReference type="Proteomes" id="UP001515480">
    <property type="component" value="Unassembled WGS sequence"/>
</dbReference>
<dbReference type="PANTHER" id="PTHR10696">
    <property type="entry name" value="GAMMA-BUTYROBETAINE HYDROXYLASE-RELATED"/>
    <property type="match status" value="1"/>
</dbReference>
<reference evidence="5 6" key="1">
    <citation type="journal article" date="2024" name="Science">
        <title>Giant polyketide synthase enzymes in the biosynthesis of giant marine polyether toxins.</title>
        <authorList>
            <person name="Fallon T.R."/>
            <person name="Shende V.V."/>
            <person name="Wierzbicki I.H."/>
            <person name="Pendleton A.L."/>
            <person name="Watervoot N.F."/>
            <person name="Auber R.P."/>
            <person name="Gonzalez D.J."/>
            <person name="Wisecaver J.H."/>
            <person name="Moore B.S."/>
        </authorList>
    </citation>
    <scope>NUCLEOTIDE SEQUENCE [LARGE SCALE GENOMIC DNA]</scope>
    <source>
        <strain evidence="5 6">12B1</strain>
    </source>
</reference>
<keyword evidence="1" id="KW-0560">Oxidoreductase</keyword>
<evidence type="ECO:0000313" key="6">
    <source>
        <dbReference type="Proteomes" id="UP001515480"/>
    </source>
</evidence>
<evidence type="ECO:0000256" key="3">
    <source>
        <dbReference type="SAM" id="SignalP"/>
    </source>
</evidence>
<comment type="caution">
    <text evidence="5">The sequence shown here is derived from an EMBL/GenBank/DDBJ whole genome shotgun (WGS) entry which is preliminary data.</text>
</comment>
<evidence type="ECO:0000313" key="5">
    <source>
        <dbReference type="EMBL" id="KAL1499832.1"/>
    </source>
</evidence>
<keyword evidence="6" id="KW-1185">Reference proteome</keyword>
<dbReference type="InterPro" id="IPR042098">
    <property type="entry name" value="TauD-like_sf"/>
</dbReference>
<protein>
    <recommendedName>
        <fullName evidence="4">TauD/TfdA-like domain-containing protein</fullName>
    </recommendedName>
</protein>
<dbReference type="InterPro" id="IPR003819">
    <property type="entry name" value="TauD/TfdA-like"/>
</dbReference>
<dbReference type="PANTHER" id="PTHR10696:SF56">
    <property type="entry name" value="TAUD_TFDA-LIKE DOMAIN-CONTAINING PROTEIN"/>
    <property type="match status" value="1"/>
</dbReference>
<evidence type="ECO:0000256" key="2">
    <source>
        <dbReference type="ARBA" id="ARBA00023194"/>
    </source>
</evidence>
<name>A0AB34IL20_PRYPA</name>
<dbReference type="Pfam" id="PF02668">
    <property type="entry name" value="TauD"/>
    <property type="match status" value="1"/>
</dbReference>
<feature type="chain" id="PRO_5044289428" description="TauD/TfdA-like domain-containing protein" evidence="3">
    <location>
        <begin position="17"/>
        <end position="327"/>
    </location>
</feature>
<dbReference type="GO" id="GO:0016491">
    <property type="term" value="F:oxidoreductase activity"/>
    <property type="evidence" value="ECO:0007669"/>
    <property type="project" value="UniProtKB-KW"/>
</dbReference>
<feature type="domain" description="TauD/TfdA-like" evidence="4">
    <location>
        <begin position="25"/>
        <end position="292"/>
    </location>
</feature>
<dbReference type="EMBL" id="JBGBPQ010000024">
    <property type="protein sequence ID" value="KAL1499832.1"/>
    <property type="molecule type" value="Genomic_DNA"/>
</dbReference>
<evidence type="ECO:0000259" key="4">
    <source>
        <dbReference type="Pfam" id="PF02668"/>
    </source>
</evidence>
<evidence type="ECO:0000256" key="1">
    <source>
        <dbReference type="ARBA" id="ARBA00023002"/>
    </source>
</evidence>
<dbReference type="InterPro" id="IPR050411">
    <property type="entry name" value="AlphaKG_dependent_hydroxylases"/>
</dbReference>
<sequence>MALLLAPSLLALSATCTDGPLRVSVDDVPALHAALASSGAVIVTGIGVADGKWEAAAATLPNLTFPNQLLSKTPKVQGVHLEHAGLKQNQTGNGFGLVGKPLLPHTDGYIYGDHLPDYIAFLVESQSEEGGENYLVDGESVLRRLCEDEGGQAPALCPLLSTLEVDLTERSPPGFVNGREAKGPLMQRRQGGRLRFRRQCSVLACEDAVDEANRLRVDLRPYQSLWGVAGEDTLGQAQRMLQAVDVAVQQEAAAAPRFLVERGEALLLDNYRMLHGREGYRGDKERKLWRVWFWSTASDGLPAGAPEVGSVLDAGSVLERAADPTTK</sequence>
<dbReference type="AlphaFoldDB" id="A0AB34IL20"/>